<dbReference type="Proteomes" id="UP000008142">
    <property type="component" value="Unassembled WGS sequence"/>
</dbReference>
<accession>F0UNP8</accession>
<feature type="compositionally biased region" description="Low complexity" evidence="1">
    <location>
        <begin position="1"/>
        <end position="12"/>
    </location>
</feature>
<gene>
    <name evidence="2" type="ORF">HCEG_06868</name>
</gene>
<evidence type="ECO:0000256" key="1">
    <source>
        <dbReference type="SAM" id="MobiDB-lite"/>
    </source>
</evidence>
<feature type="region of interest" description="Disordered" evidence="1">
    <location>
        <begin position="1"/>
        <end position="26"/>
    </location>
</feature>
<dbReference type="OrthoDB" id="4198340at2759"/>
<protein>
    <submittedName>
        <fullName evidence="2">Uncharacterized protein</fullName>
    </submittedName>
</protein>
<dbReference type="AlphaFoldDB" id="F0UNP8"/>
<reference evidence="3" key="1">
    <citation type="submission" date="2008-07" db="EMBL/GenBank/DDBJ databases">
        <title>Annotation of Ajellomyces capsulatus strain H88.</title>
        <authorList>
            <person name="Champion M."/>
            <person name="Cuomo C."/>
            <person name="Ma L.-J."/>
            <person name="Henn M.R."/>
            <person name="Sil A."/>
            <person name="Goldman B."/>
            <person name="Young S.K."/>
            <person name="Kodira C.D."/>
            <person name="Zeng Q."/>
            <person name="Koehrsen M."/>
            <person name="Alvarado L."/>
            <person name="Berlin A."/>
            <person name="Borenstein D."/>
            <person name="Chen Z."/>
            <person name="Engels R."/>
            <person name="Freedman E."/>
            <person name="Gellesch M."/>
            <person name="Goldberg J."/>
            <person name="Griggs A."/>
            <person name="Gujja S."/>
            <person name="Heiman D."/>
            <person name="Hepburn T."/>
            <person name="Howarth C."/>
            <person name="Jen D."/>
            <person name="Larson L."/>
            <person name="Lewis B."/>
            <person name="Mehta T."/>
            <person name="Park D."/>
            <person name="Pearson M."/>
            <person name="Roberts A."/>
            <person name="Saif S."/>
            <person name="Shea T."/>
            <person name="Shenoy N."/>
            <person name="Sisk P."/>
            <person name="Stolte C."/>
            <person name="Sykes S."/>
            <person name="Walk T."/>
            <person name="White J."/>
            <person name="Yandava C."/>
            <person name="Klein B."/>
            <person name="McEwen J.G."/>
            <person name="Puccia R."/>
            <person name="Goldman G.H."/>
            <person name="Felipe M.S."/>
            <person name="Nino-Vega G."/>
            <person name="San-Blas G."/>
            <person name="Taylor J."/>
            <person name="Mendoza L."/>
            <person name="Galagan J."/>
            <person name="Nusbaum C."/>
            <person name="Birren B."/>
        </authorList>
    </citation>
    <scope>NUCLEOTIDE SEQUENCE [LARGE SCALE GENOMIC DNA]</scope>
    <source>
        <strain evidence="3">H88</strain>
    </source>
</reference>
<name>F0UNP8_AJEC8</name>
<evidence type="ECO:0000313" key="2">
    <source>
        <dbReference type="EMBL" id="EGC47653.1"/>
    </source>
</evidence>
<organism evidence="3">
    <name type="scientific">Ajellomyces capsulatus (strain H88)</name>
    <name type="common">Darling's disease fungus</name>
    <name type="synonym">Histoplasma capsulatum</name>
    <dbReference type="NCBI Taxonomy" id="544711"/>
    <lineage>
        <taxon>Eukaryota</taxon>
        <taxon>Fungi</taxon>
        <taxon>Dikarya</taxon>
        <taxon>Ascomycota</taxon>
        <taxon>Pezizomycotina</taxon>
        <taxon>Eurotiomycetes</taxon>
        <taxon>Eurotiomycetidae</taxon>
        <taxon>Onygenales</taxon>
        <taxon>Ajellomycetaceae</taxon>
        <taxon>Histoplasma</taxon>
    </lineage>
</organism>
<sequence>MSDSLASGCSSPPSAPPLPTRSQNDISKDSGFILKVRSAPPDWFYQAPYPPSLIDHYAALTGLYFFYGTLQGPHMLAEILDLDAKPNLRSNIYWLFRQTLGAACVGGWSTWKHYGMYGL</sequence>
<dbReference type="EMBL" id="DS990640">
    <property type="protein sequence ID" value="EGC47653.1"/>
    <property type="molecule type" value="Genomic_DNA"/>
</dbReference>
<proteinExistence type="predicted"/>
<dbReference type="HOGENOM" id="CLU_2060794_0_0_1"/>
<evidence type="ECO:0000313" key="3">
    <source>
        <dbReference type="Proteomes" id="UP000008142"/>
    </source>
</evidence>